<comment type="caution">
    <text evidence="2">The sequence shown here is derived from an EMBL/GenBank/DDBJ whole genome shotgun (WGS) entry which is preliminary data.</text>
</comment>
<dbReference type="AlphaFoldDB" id="A0A1Y3BP98"/>
<proteinExistence type="predicted"/>
<dbReference type="Proteomes" id="UP000194236">
    <property type="component" value="Unassembled WGS sequence"/>
</dbReference>
<keyword evidence="1" id="KW-1133">Transmembrane helix</keyword>
<organism evidence="2 3">
    <name type="scientific">Euroglyphus maynei</name>
    <name type="common">Mayne's house dust mite</name>
    <dbReference type="NCBI Taxonomy" id="6958"/>
    <lineage>
        <taxon>Eukaryota</taxon>
        <taxon>Metazoa</taxon>
        <taxon>Ecdysozoa</taxon>
        <taxon>Arthropoda</taxon>
        <taxon>Chelicerata</taxon>
        <taxon>Arachnida</taxon>
        <taxon>Acari</taxon>
        <taxon>Acariformes</taxon>
        <taxon>Sarcoptiformes</taxon>
        <taxon>Astigmata</taxon>
        <taxon>Psoroptidia</taxon>
        <taxon>Analgoidea</taxon>
        <taxon>Pyroglyphidae</taxon>
        <taxon>Pyroglyphinae</taxon>
        <taxon>Euroglyphus</taxon>
    </lineage>
</organism>
<feature type="transmembrane region" description="Helical" evidence="1">
    <location>
        <begin position="20"/>
        <end position="37"/>
    </location>
</feature>
<keyword evidence="1" id="KW-0472">Membrane</keyword>
<sequence length="70" mass="8526">MNPNSNHENVENPIRFATRFLLLFVKNFIIICHWQWYNSRKELYSDFPKYLFYLPFLTGRFGNHLGNKVD</sequence>
<evidence type="ECO:0000313" key="2">
    <source>
        <dbReference type="EMBL" id="OTF81768.1"/>
    </source>
</evidence>
<evidence type="ECO:0000256" key="1">
    <source>
        <dbReference type="SAM" id="Phobius"/>
    </source>
</evidence>
<name>A0A1Y3BP98_EURMA</name>
<reference evidence="2 3" key="1">
    <citation type="submission" date="2017-03" db="EMBL/GenBank/DDBJ databases">
        <title>Genome Survey of Euroglyphus maynei.</title>
        <authorList>
            <person name="Arlian L.G."/>
            <person name="Morgan M.S."/>
            <person name="Rider S.D."/>
        </authorList>
    </citation>
    <scope>NUCLEOTIDE SEQUENCE [LARGE SCALE GENOMIC DNA]</scope>
    <source>
        <strain evidence="2">Arlian Lab</strain>
        <tissue evidence="2">Whole body</tissue>
    </source>
</reference>
<keyword evidence="3" id="KW-1185">Reference proteome</keyword>
<evidence type="ECO:0000313" key="3">
    <source>
        <dbReference type="Proteomes" id="UP000194236"/>
    </source>
</evidence>
<protein>
    <submittedName>
        <fullName evidence="2">Uncharacterized protein</fullName>
    </submittedName>
</protein>
<gene>
    <name evidence="2" type="ORF">BLA29_012361</name>
</gene>
<accession>A0A1Y3BP98</accession>
<keyword evidence="1" id="KW-0812">Transmembrane</keyword>
<dbReference type="EMBL" id="MUJZ01011844">
    <property type="protein sequence ID" value="OTF81768.1"/>
    <property type="molecule type" value="Genomic_DNA"/>
</dbReference>